<gene>
    <name evidence="1" type="ORF">GCM10011532_08330</name>
</gene>
<evidence type="ECO:0000313" key="1">
    <source>
        <dbReference type="EMBL" id="GGG27247.1"/>
    </source>
</evidence>
<evidence type="ECO:0000313" key="2">
    <source>
        <dbReference type="Proteomes" id="UP000605733"/>
    </source>
</evidence>
<protein>
    <recommendedName>
        <fullName evidence="3">Transposase</fullName>
    </recommendedName>
</protein>
<comment type="caution">
    <text evidence="1">The sequence shown here is derived from an EMBL/GenBank/DDBJ whole genome shotgun (WGS) entry which is preliminary data.</text>
</comment>
<dbReference type="Proteomes" id="UP000605733">
    <property type="component" value="Unassembled WGS sequence"/>
</dbReference>
<reference evidence="2" key="1">
    <citation type="journal article" date="2019" name="Int. J. Syst. Evol. Microbiol.">
        <title>The Global Catalogue of Microorganisms (GCM) 10K type strain sequencing project: providing services to taxonomists for standard genome sequencing and annotation.</title>
        <authorList>
            <consortium name="The Broad Institute Genomics Platform"/>
            <consortium name="The Broad Institute Genome Sequencing Center for Infectious Disease"/>
            <person name="Wu L."/>
            <person name="Ma J."/>
        </authorList>
    </citation>
    <scope>NUCLEOTIDE SEQUENCE [LARGE SCALE GENOMIC DNA]</scope>
    <source>
        <strain evidence="2">CGMCC 1.15422</strain>
    </source>
</reference>
<name>A0ABQ1WDE8_9FLAO</name>
<evidence type="ECO:0008006" key="3">
    <source>
        <dbReference type="Google" id="ProtNLM"/>
    </source>
</evidence>
<keyword evidence="2" id="KW-1185">Reference proteome</keyword>
<organism evidence="1 2">
    <name type="scientific">Christiangramia forsetii</name>
    <dbReference type="NCBI Taxonomy" id="411153"/>
    <lineage>
        <taxon>Bacteria</taxon>
        <taxon>Pseudomonadati</taxon>
        <taxon>Bacteroidota</taxon>
        <taxon>Flavobacteriia</taxon>
        <taxon>Flavobacteriales</taxon>
        <taxon>Flavobacteriaceae</taxon>
        <taxon>Christiangramia</taxon>
    </lineage>
</organism>
<proteinExistence type="predicted"/>
<sequence>MDSYIDLLKILLPELLITHFDLTGHRTDGDTLHLHFEEKLNTPREFSSSLIIAYGFHKEITIQDFPVRGKKVFLHIKRRRWLNKQSKQVVQRDWNLVAQGTRMTAEFAAFLKALGQY</sequence>
<accession>A0ABQ1WDE8</accession>
<dbReference type="EMBL" id="BMIX01000001">
    <property type="protein sequence ID" value="GGG27247.1"/>
    <property type="molecule type" value="Genomic_DNA"/>
</dbReference>